<sequence length="114" mass="11913">MRMFWRSGALTALLLLAAPAPAAAFCVFNQTAENIHVQALDASRYQADIAPGGKACCAASQCRNDPTPLMAMSGYTPVKPGGQPGWDGECRVKTPRNGSAMVSGGGRALRCSLK</sequence>
<dbReference type="RefSeq" id="WP_085443963.1">
    <property type="nucleotide sequence ID" value="NZ_LVJN01000020.1"/>
</dbReference>
<gene>
    <name evidence="2" type="ORF">MAIT1_01712</name>
</gene>
<reference evidence="2 3" key="1">
    <citation type="journal article" date="2016" name="BMC Genomics">
        <title>Combined genomic and structural analyses of a cultured magnetotactic bacterium reveals its niche adaptation to a dynamic environment.</title>
        <authorList>
            <person name="Araujo A.C."/>
            <person name="Morillo V."/>
            <person name="Cypriano J."/>
            <person name="Teixeira L.C."/>
            <person name="Leao P."/>
            <person name="Lyra S."/>
            <person name="Almeida L.G."/>
            <person name="Bazylinski D.A."/>
            <person name="Vasconcellos A.T."/>
            <person name="Abreu F."/>
            <person name="Lins U."/>
        </authorList>
    </citation>
    <scope>NUCLEOTIDE SEQUENCE [LARGE SCALE GENOMIC DNA]</scope>
    <source>
        <strain evidence="2 3">IT-1</strain>
    </source>
</reference>
<name>A0A1Y2K147_9PROT</name>
<evidence type="ECO:0000313" key="3">
    <source>
        <dbReference type="Proteomes" id="UP000194003"/>
    </source>
</evidence>
<protein>
    <submittedName>
        <fullName evidence="2">Uncharacterized protein</fullName>
    </submittedName>
</protein>
<dbReference type="OrthoDB" id="8481865at2"/>
<organism evidence="2 3">
    <name type="scientific">Magnetofaba australis IT-1</name>
    <dbReference type="NCBI Taxonomy" id="1434232"/>
    <lineage>
        <taxon>Bacteria</taxon>
        <taxon>Pseudomonadati</taxon>
        <taxon>Pseudomonadota</taxon>
        <taxon>Magnetococcia</taxon>
        <taxon>Magnetococcales</taxon>
        <taxon>Magnetococcaceae</taxon>
        <taxon>Magnetofaba</taxon>
    </lineage>
</organism>
<feature type="signal peptide" evidence="1">
    <location>
        <begin position="1"/>
        <end position="22"/>
    </location>
</feature>
<dbReference type="AlphaFoldDB" id="A0A1Y2K147"/>
<dbReference type="Proteomes" id="UP000194003">
    <property type="component" value="Unassembled WGS sequence"/>
</dbReference>
<feature type="chain" id="PRO_5011003749" evidence="1">
    <location>
        <begin position="23"/>
        <end position="114"/>
    </location>
</feature>
<dbReference type="EMBL" id="LVJN01000020">
    <property type="protein sequence ID" value="OSM01692.1"/>
    <property type="molecule type" value="Genomic_DNA"/>
</dbReference>
<keyword evidence="3" id="KW-1185">Reference proteome</keyword>
<dbReference type="STRING" id="1434232.MAIT1_01712"/>
<keyword evidence="1" id="KW-0732">Signal</keyword>
<evidence type="ECO:0000313" key="2">
    <source>
        <dbReference type="EMBL" id="OSM01692.1"/>
    </source>
</evidence>
<comment type="caution">
    <text evidence="2">The sequence shown here is derived from an EMBL/GenBank/DDBJ whole genome shotgun (WGS) entry which is preliminary data.</text>
</comment>
<evidence type="ECO:0000256" key="1">
    <source>
        <dbReference type="SAM" id="SignalP"/>
    </source>
</evidence>
<proteinExistence type="predicted"/>
<accession>A0A1Y2K147</accession>